<organism evidence="2 3">
    <name type="scientific">Geodermatophilus poikilotrophus</name>
    <dbReference type="NCBI Taxonomy" id="1333667"/>
    <lineage>
        <taxon>Bacteria</taxon>
        <taxon>Bacillati</taxon>
        <taxon>Actinomycetota</taxon>
        <taxon>Actinomycetes</taxon>
        <taxon>Geodermatophilales</taxon>
        <taxon>Geodermatophilaceae</taxon>
        <taxon>Geodermatophilus</taxon>
    </lineage>
</organism>
<name>A0A1I0I1T4_9ACTN</name>
<dbReference type="Proteomes" id="UP000198507">
    <property type="component" value="Unassembled WGS sequence"/>
</dbReference>
<keyword evidence="3" id="KW-1185">Reference proteome</keyword>
<dbReference type="AlphaFoldDB" id="A0A1I0I1T4"/>
<evidence type="ECO:0000256" key="1">
    <source>
        <dbReference type="SAM" id="MobiDB-lite"/>
    </source>
</evidence>
<reference evidence="3" key="1">
    <citation type="submission" date="2016-10" db="EMBL/GenBank/DDBJ databases">
        <authorList>
            <person name="Varghese N."/>
            <person name="Submissions S."/>
        </authorList>
    </citation>
    <scope>NUCLEOTIDE SEQUENCE [LARGE SCALE GENOMIC DNA]</scope>
    <source>
        <strain evidence="3">DSM 44209</strain>
    </source>
</reference>
<proteinExistence type="predicted"/>
<dbReference type="EMBL" id="FOIE01000010">
    <property type="protein sequence ID" value="SET90567.1"/>
    <property type="molecule type" value="Genomic_DNA"/>
</dbReference>
<sequence>MPGGVRRPSMARMAEDARPADPVEDGGDPACWLRRVCPACGRLADVDPPVRCAACGELLPADQDD</sequence>
<accession>A0A1I0I1T4</accession>
<feature type="region of interest" description="Disordered" evidence="1">
    <location>
        <begin position="1"/>
        <end position="28"/>
    </location>
</feature>
<evidence type="ECO:0000313" key="3">
    <source>
        <dbReference type="Proteomes" id="UP000198507"/>
    </source>
</evidence>
<evidence type="ECO:0000313" key="2">
    <source>
        <dbReference type="EMBL" id="SET90567.1"/>
    </source>
</evidence>
<protein>
    <submittedName>
        <fullName evidence="2">Uncharacterized protein</fullName>
    </submittedName>
</protein>
<gene>
    <name evidence="2" type="ORF">SAMN04488546_4136</name>
</gene>